<proteinExistence type="predicted"/>
<reference evidence="1 2" key="1">
    <citation type="submission" date="2018-03" db="EMBL/GenBank/DDBJ databases">
        <title>Cross-interface Injection: A General Nanoliter Liquid Handling Method Applied to Single Cells Genome Amplification Automated Nanoliter Liquid Handling Applied to Single Cell Multiple Displacement Amplification.</title>
        <authorList>
            <person name="Yun J."/>
            <person name="Xu P."/>
            <person name="Xu J."/>
            <person name="Dai X."/>
            <person name="Wang Y."/>
            <person name="Zheng X."/>
            <person name="Cao C."/>
            <person name="Yi Q."/>
            <person name="Zhu Y."/>
            <person name="Wang L."/>
            <person name="Dong Z."/>
            <person name="Huang Y."/>
            <person name="Huang L."/>
            <person name="Du W."/>
        </authorList>
    </citation>
    <scope>NUCLEOTIDE SEQUENCE [LARGE SCALE GENOMIC DNA]</scope>
    <source>
        <strain evidence="1 2">Z-D1-2</strain>
    </source>
</reference>
<dbReference type="EMBL" id="PYVU01000004">
    <property type="protein sequence ID" value="PTB97829.1"/>
    <property type="molecule type" value="Genomic_DNA"/>
</dbReference>
<comment type="caution">
    <text evidence="1">The sequence shown here is derived from an EMBL/GenBank/DDBJ whole genome shotgun (WGS) entry which is preliminary data.</text>
</comment>
<dbReference type="AlphaFoldDB" id="A0A2T4DVI9"/>
<gene>
    <name evidence="1" type="ORF">C9994_00930</name>
</gene>
<sequence>MKPADCGFFYLEQNGIFNKQNMVVALYFFPKRMNRATMQKISGLAGHPASLFFLSKLLKSK</sequence>
<evidence type="ECO:0000313" key="1">
    <source>
        <dbReference type="EMBL" id="PTB97829.1"/>
    </source>
</evidence>
<evidence type="ECO:0000313" key="2">
    <source>
        <dbReference type="Proteomes" id="UP000240608"/>
    </source>
</evidence>
<accession>A0A2T4DVI9</accession>
<protein>
    <submittedName>
        <fullName evidence="1">Uncharacterized protein</fullName>
    </submittedName>
</protein>
<dbReference type="Proteomes" id="UP000240608">
    <property type="component" value="Unassembled WGS sequence"/>
</dbReference>
<name>A0A2T4DVI9_9BACT</name>
<organism evidence="1 2">
    <name type="scientific">Marivirga lumbricoides</name>
    <dbReference type="NCBI Taxonomy" id="1046115"/>
    <lineage>
        <taxon>Bacteria</taxon>
        <taxon>Pseudomonadati</taxon>
        <taxon>Bacteroidota</taxon>
        <taxon>Cytophagia</taxon>
        <taxon>Cytophagales</taxon>
        <taxon>Marivirgaceae</taxon>
        <taxon>Marivirga</taxon>
    </lineage>
</organism>